<dbReference type="EMBL" id="KZ679130">
    <property type="protein sequence ID" value="PTB77897.1"/>
    <property type="molecule type" value="Genomic_DNA"/>
</dbReference>
<sequence>MLCFFCCCPQRWVRQGTSMYIWLLWVGQGLPTWGLRGSTSFVKLLPLGTLEYLFGYCLHKSMVQFFLHFQIFVRFFSCAVTFCM</sequence>
<evidence type="ECO:0000313" key="1">
    <source>
        <dbReference type="EMBL" id="PTB77897.1"/>
    </source>
</evidence>
<dbReference type="Proteomes" id="UP000240760">
    <property type="component" value="Unassembled WGS sequence"/>
</dbReference>
<organism evidence="1 2">
    <name type="scientific">Trichoderma longibrachiatum ATCC 18648</name>
    <dbReference type="NCBI Taxonomy" id="983965"/>
    <lineage>
        <taxon>Eukaryota</taxon>
        <taxon>Fungi</taxon>
        <taxon>Dikarya</taxon>
        <taxon>Ascomycota</taxon>
        <taxon>Pezizomycotina</taxon>
        <taxon>Sordariomycetes</taxon>
        <taxon>Hypocreomycetidae</taxon>
        <taxon>Hypocreales</taxon>
        <taxon>Hypocreaceae</taxon>
        <taxon>Trichoderma</taxon>
    </lineage>
</organism>
<protein>
    <submittedName>
        <fullName evidence="1">Uncharacterized protein</fullName>
    </submittedName>
</protein>
<dbReference type="AlphaFoldDB" id="A0A2T4C8J4"/>
<name>A0A2T4C8J4_TRILO</name>
<reference evidence="1 2" key="1">
    <citation type="submission" date="2016-07" db="EMBL/GenBank/DDBJ databases">
        <title>Multiple horizontal gene transfer events from other fungi enriched the ability of initially mycotrophic Trichoderma (Ascomycota) to feed on dead plant biomass.</title>
        <authorList>
            <consortium name="DOE Joint Genome Institute"/>
            <person name="Aerts A."/>
            <person name="Atanasova L."/>
            <person name="Chenthamara K."/>
            <person name="Zhang J."/>
            <person name="Grujic M."/>
            <person name="Henrissat B."/>
            <person name="Kuo A."/>
            <person name="Salamov A."/>
            <person name="Lipzen A."/>
            <person name="Labutti K."/>
            <person name="Barry K."/>
            <person name="Miao Y."/>
            <person name="Rahimi M.J."/>
            <person name="Shen Q."/>
            <person name="Grigoriev I.V."/>
            <person name="Kubicek C.P."/>
            <person name="Druzhinina I.S."/>
        </authorList>
    </citation>
    <scope>NUCLEOTIDE SEQUENCE [LARGE SCALE GENOMIC DNA]</scope>
    <source>
        <strain evidence="1 2">ATCC 18648</strain>
    </source>
</reference>
<gene>
    <name evidence="1" type="ORF">M440DRAFT_1227295</name>
</gene>
<proteinExistence type="predicted"/>
<accession>A0A2T4C8J4</accession>
<keyword evidence="2" id="KW-1185">Reference proteome</keyword>
<evidence type="ECO:0000313" key="2">
    <source>
        <dbReference type="Proteomes" id="UP000240760"/>
    </source>
</evidence>